<dbReference type="Gene3D" id="3.40.50.300">
    <property type="entry name" value="P-loop containing nucleotide triphosphate hydrolases"/>
    <property type="match status" value="1"/>
</dbReference>
<keyword evidence="2" id="KW-0547">Nucleotide-binding</keyword>
<proteinExistence type="predicted"/>
<keyword evidence="2" id="KW-0347">Helicase</keyword>
<organism evidence="2 4">
    <name type="scientific">Bifidobacterium adolescentis</name>
    <dbReference type="NCBI Taxonomy" id="1680"/>
    <lineage>
        <taxon>Bacteria</taxon>
        <taxon>Bacillati</taxon>
        <taxon>Actinomycetota</taxon>
        <taxon>Actinomycetes</taxon>
        <taxon>Bifidobacteriales</taxon>
        <taxon>Bifidobacteriaceae</taxon>
        <taxon>Bifidobacterium</taxon>
    </lineage>
</organism>
<evidence type="ECO:0000313" key="2">
    <source>
        <dbReference type="EMBL" id="OSH00039.1"/>
    </source>
</evidence>
<dbReference type="Proteomes" id="UP000193208">
    <property type="component" value="Unassembled WGS sequence"/>
</dbReference>
<evidence type="ECO:0000313" key="4">
    <source>
        <dbReference type="Proteomes" id="UP000193208"/>
    </source>
</evidence>
<reference evidence="1 3" key="2">
    <citation type="submission" date="2017-03" db="EMBL/GenBank/DDBJ databases">
        <title>Maternal inheritance of bifidobacteria.</title>
        <authorList>
            <person name="Lugli G.A."/>
            <person name="Duranti S."/>
            <person name="Milani C."/>
            <person name="Mancabelli L."/>
        </authorList>
    </citation>
    <scope>NUCLEOTIDE SEQUENCE [LARGE SCALE GENOMIC DNA]</scope>
    <source>
        <strain evidence="1 3">1892B</strain>
    </source>
</reference>
<accession>A0A1V8QB66</accession>
<reference evidence="2 4" key="1">
    <citation type="journal article" date="2016" name="Sci. Rep.">
        <title>Evaluation of genetic diversity among strains of the human gut commensal Bifidobacterium adolescentis.</title>
        <authorList>
            <person name="Duranti S."/>
            <person name="Milani C."/>
            <person name="Lugli G.A."/>
            <person name="Mancabelli L."/>
            <person name="Turroni F."/>
            <person name="Ferrario C."/>
            <person name="Mangifesta M."/>
            <person name="Viappiani A."/>
            <person name="Sanchez B."/>
            <person name="Margolles A."/>
            <person name="van Sinderen D."/>
            <person name="Ventura M."/>
        </authorList>
    </citation>
    <scope>NUCLEOTIDE SEQUENCE [LARGE SCALE GENOMIC DNA]</scope>
    <source>
        <strain evidence="2 4">AL46-7</strain>
    </source>
</reference>
<name>A0A1V8QB66_BIFAD</name>
<keyword evidence="2" id="KW-0067">ATP-binding</keyword>
<dbReference type="Proteomes" id="UP000192714">
    <property type="component" value="Unassembled WGS sequence"/>
</dbReference>
<protein>
    <submittedName>
        <fullName evidence="2">Replicative DNA helicase</fullName>
    </submittedName>
</protein>
<sequence length="145" mass="15968">MDADCIAGTCRGLKQTSGLKLVVVDGLPSIVDHVDDEPRVLEQFSKLARDLDVAVVLTDLATRGPLRKPGLGNLINGKAECRYADAILFVYRPEFKCACGGDANKAELMVLKHPWIQPYTLNSVSSPNTRDSRITDLLRPDAQFW</sequence>
<dbReference type="SUPFAM" id="SSF52540">
    <property type="entry name" value="P-loop containing nucleoside triphosphate hydrolases"/>
    <property type="match status" value="1"/>
</dbReference>
<keyword evidence="2" id="KW-0378">Hydrolase</keyword>
<dbReference type="EMBL" id="NAQF01000002">
    <property type="protein sequence ID" value="OQM58258.1"/>
    <property type="molecule type" value="Genomic_DNA"/>
</dbReference>
<dbReference type="AlphaFoldDB" id="A0A1V8QB66"/>
<gene>
    <name evidence="2" type="ORF">AL0467_1240</name>
    <name evidence="1" type="ORF">B5789_0335</name>
</gene>
<evidence type="ECO:0000313" key="3">
    <source>
        <dbReference type="Proteomes" id="UP000192714"/>
    </source>
</evidence>
<evidence type="ECO:0000313" key="1">
    <source>
        <dbReference type="EMBL" id="OQM58258.1"/>
    </source>
</evidence>
<dbReference type="GO" id="GO:0004386">
    <property type="term" value="F:helicase activity"/>
    <property type="evidence" value="ECO:0007669"/>
    <property type="project" value="UniProtKB-KW"/>
</dbReference>
<dbReference type="InterPro" id="IPR027417">
    <property type="entry name" value="P-loop_NTPase"/>
</dbReference>
<dbReference type="EMBL" id="LNKI01000003">
    <property type="protein sequence ID" value="OSH00039.1"/>
    <property type="molecule type" value="Genomic_DNA"/>
</dbReference>
<comment type="caution">
    <text evidence="2">The sequence shown here is derived from an EMBL/GenBank/DDBJ whole genome shotgun (WGS) entry which is preliminary data.</text>
</comment>